<reference evidence="2" key="1">
    <citation type="submission" date="2023-03" db="EMBL/GenBank/DDBJ databases">
        <authorList>
            <person name="Shen W."/>
            <person name="Cai J."/>
        </authorList>
    </citation>
    <scope>NUCLEOTIDE SEQUENCE</scope>
    <source>
        <strain evidence="2">P82-2</strain>
    </source>
</reference>
<sequence length="236" mass="27504">MVNINLYKKNLEQPWGRIQYEIIFAQLAHIKGKKILDFGSGFGLTSKFLSKENEVLSIEPNEDMLELDKPSNYKKLLGSLEELLSIRDSSYDIILCHNVMEYVEPEERQAYFEHFKRILKPEGKLSIIKHNHVGKILQTVVLENDISKALQLLDGEEFDSVSFAKGNTYSIEELIEVSGMKLEKYQAIRTFYSLQTNELKTADTWLEEMTKIEMAVCDMKPYKDISFLQHVWLRKK</sequence>
<dbReference type="AlphaFoldDB" id="A0AAE4L264"/>
<gene>
    <name evidence="2" type="ORF">P7G31_11095</name>
</gene>
<dbReference type="GO" id="GO:0008757">
    <property type="term" value="F:S-adenosylmethionine-dependent methyltransferase activity"/>
    <property type="evidence" value="ECO:0007669"/>
    <property type="project" value="InterPro"/>
</dbReference>
<accession>A0AAE4L264</accession>
<dbReference type="EMBL" id="JARQAG010000033">
    <property type="protein sequence ID" value="MDT2732750.1"/>
    <property type="molecule type" value="Genomic_DNA"/>
</dbReference>
<dbReference type="InterPro" id="IPR029063">
    <property type="entry name" value="SAM-dependent_MTases_sf"/>
</dbReference>
<dbReference type="Pfam" id="PF08241">
    <property type="entry name" value="Methyltransf_11"/>
    <property type="match status" value="1"/>
</dbReference>
<organism evidence="2 3">
    <name type="scientific">Streptococcus parauberis</name>
    <dbReference type="NCBI Taxonomy" id="1348"/>
    <lineage>
        <taxon>Bacteria</taxon>
        <taxon>Bacillati</taxon>
        <taxon>Bacillota</taxon>
        <taxon>Bacilli</taxon>
        <taxon>Lactobacillales</taxon>
        <taxon>Streptococcaceae</taxon>
        <taxon>Streptococcus</taxon>
    </lineage>
</organism>
<keyword evidence="2" id="KW-0808">Transferase</keyword>
<protein>
    <submittedName>
        <fullName evidence="2">Methyltransferase domain-containing protein</fullName>
    </submittedName>
</protein>
<dbReference type="CDD" id="cd02440">
    <property type="entry name" value="AdoMet_MTases"/>
    <property type="match status" value="1"/>
</dbReference>
<comment type="caution">
    <text evidence="2">The sequence shown here is derived from an EMBL/GenBank/DDBJ whole genome shotgun (WGS) entry which is preliminary data.</text>
</comment>
<evidence type="ECO:0000259" key="1">
    <source>
        <dbReference type="Pfam" id="PF08241"/>
    </source>
</evidence>
<dbReference type="Proteomes" id="UP001180515">
    <property type="component" value="Unassembled WGS sequence"/>
</dbReference>
<feature type="domain" description="Methyltransferase type 11" evidence="1">
    <location>
        <begin position="36"/>
        <end position="126"/>
    </location>
</feature>
<evidence type="ECO:0000313" key="2">
    <source>
        <dbReference type="EMBL" id="MDT2732750.1"/>
    </source>
</evidence>
<keyword evidence="2" id="KW-0489">Methyltransferase</keyword>
<dbReference type="InterPro" id="IPR013216">
    <property type="entry name" value="Methyltransf_11"/>
</dbReference>
<dbReference type="SUPFAM" id="SSF53335">
    <property type="entry name" value="S-adenosyl-L-methionine-dependent methyltransferases"/>
    <property type="match status" value="1"/>
</dbReference>
<evidence type="ECO:0000313" key="3">
    <source>
        <dbReference type="Proteomes" id="UP001180515"/>
    </source>
</evidence>
<dbReference type="GO" id="GO:0032259">
    <property type="term" value="P:methylation"/>
    <property type="evidence" value="ECO:0007669"/>
    <property type="project" value="UniProtKB-KW"/>
</dbReference>
<name>A0AAE4L264_9STRE</name>
<dbReference type="RefSeq" id="WP_311981761.1">
    <property type="nucleotide sequence ID" value="NZ_JARQAG010000033.1"/>
</dbReference>
<dbReference type="Gene3D" id="3.40.50.150">
    <property type="entry name" value="Vaccinia Virus protein VP39"/>
    <property type="match status" value="1"/>
</dbReference>
<proteinExistence type="predicted"/>